<protein>
    <submittedName>
        <fullName evidence="6">MFS transporter</fullName>
    </submittedName>
</protein>
<evidence type="ECO:0000313" key="7">
    <source>
        <dbReference type="Proteomes" id="UP000623250"/>
    </source>
</evidence>
<keyword evidence="7" id="KW-1185">Reference proteome</keyword>
<organism evidence="6 7">
    <name type="scientific">Rhodomicrobium udaipurense</name>
    <dbReference type="NCBI Taxonomy" id="1202716"/>
    <lineage>
        <taxon>Bacteria</taxon>
        <taxon>Pseudomonadati</taxon>
        <taxon>Pseudomonadota</taxon>
        <taxon>Alphaproteobacteria</taxon>
        <taxon>Hyphomicrobiales</taxon>
        <taxon>Hyphomicrobiaceae</taxon>
        <taxon>Rhodomicrobium</taxon>
    </lineage>
</organism>
<gene>
    <name evidence="6" type="ORF">JDN41_02200</name>
</gene>
<feature type="transmembrane region" description="Helical" evidence="5">
    <location>
        <begin position="161"/>
        <end position="183"/>
    </location>
</feature>
<feature type="transmembrane region" description="Helical" evidence="5">
    <location>
        <begin position="12"/>
        <end position="34"/>
    </location>
</feature>
<dbReference type="PANTHER" id="PTHR23514">
    <property type="entry name" value="BYPASS OF STOP CODON PROTEIN 6"/>
    <property type="match status" value="1"/>
</dbReference>
<dbReference type="Pfam" id="PF07690">
    <property type="entry name" value="MFS_1"/>
    <property type="match status" value="1"/>
</dbReference>
<name>A0A8I1KJ23_9HYPH</name>
<evidence type="ECO:0000256" key="1">
    <source>
        <dbReference type="ARBA" id="ARBA00004141"/>
    </source>
</evidence>
<evidence type="ECO:0000256" key="2">
    <source>
        <dbReference type="ARBA" id="ARBA00022692"/>
    </source>
</evidence>
<proteinExistence type="predicted"/>
<comment type="caution">
    <text evidence="6">The sequence shown here is derived from an EMBL/GenBank/DDBJ whole genome shotgun (WGS) entry which is preliminary data.</text>
</comment>
<feature type="transmembrane region" description="Helical" evidence="5">
    <location>
        <begin position="74"/>
        <end position="91"/>
    </location>
</feature>
<dbReference type="SUPFAM" id="SSF103473">
    <property type="entry name" value="MFS general substrate transporter"/>
    <property type="match status" value="1"/>
</dbReference>
<dbReference type="InterPro" id="IPR036259">
    <property type="entry name" value="MFS_trans_sf"/>
</dbReference>
<comment type="subcellular location">
    <subcellularLocation>
        <location evidence="1">Membrane</location>
        <topology evidence="1">Multi-pass membrane protein</topology>
    </subcellularLocation>
</comment>
<dbReference type="InterPro" id="IPR051788">
    <property type="entry name" value="MFS_Transporter"/>
</dbReference>
<evidence type="ECO:0000256" key="3">
    <source>
        <dbReference type="ARBA" id="ARBA00022989"/>
    </source>
</evidence>
<dbReference type="RefSeq" id="WP_037237067.1">
    <property type="nucleotide sequence ID" value="NZ_JAEMUK010000005.1"/>
</dbReference>
<keyword evidence="4 5" id="KW-0472">Membrane</keyword>
<dbReference type="GO" id="GO:0022857">
    <property type="term" value="F:transmembrane transporter activity"/>
    <property type="evidence" value="ECO:0007669"/>
    <property type="project" value="InterPro"/>
</dbReference>
<keyword evidence="2 5" id="KW-0812">Transmembrane</keyword>
<accession>A0A8I1KJ23</accession>
<reference evidence="6 7" key="1">
    <citation type="submission" date="2020-12" db="EMBL/GenBank/DDBJ databases">
        <title>Revised draft genomes of Rhodomicrobium vannielii ATCC 17100 and Rhodomicrobium udaipurense JA643.</title>
        <authorList>
            <person name="Conners E.M."/>
            <person name="Davenport E.J."/>
            <person name="Bose A."/>
        </authorList>
    </citation>
    <scope>NUCLEOTIDE SEQUENCE [LARGE SCALE GENOMIC DNA]</scope>
    <source>
        <strain evidence="6 7">JA643</strain>
    </source>
</reference>
<feature type="transmembrane region" description="Helical" evidence="5">
    <location>
        <begin position="293"/>
        <end position="312"/>
    </location>
</feature>
<sequence length="389" mass="38983">MKALARAQAARLGCAYFFLVNGLAYGSVVARMPALKMQTGVNDAQLGQAIFCLGIGGLCAFPVAGVLQARIGSKMLVGVGTALMLATWPLIGLAGEWWQLAAAFFVLGYACGTLEVGGGVQAVMVERALGRPAMSGFFALFSTGCLAGALISAAASDIAPAAQYAALAAVFLALLPFAMRPLLADAETESGEKGGLRLPPLPILGLALLCLCAFLSEGAISDWGALLMKAAHGSTDSVAALAFAAFSATMIVGRLVGDRLRARYEMTALVRALAAVATVGMAVAMLAPHPALAIGGFALAGLGLSVIAPALFSAAGNHPGVDPGIAVASISTLGYGGLLLGPSVIGFLAHGLGIPAAMLLIVAMCAAIAIFAGGLKRSAPSAYGVRPAE</sequence>
<dbReference type="EMBL" id="JAEMUK010000005">
    <property type="protein sequence ID" value="MBJ7542364.1"/>
    <property type="molecule type" value="Genomic_DNA"/>
</dbReference>
<dbReference type="Proteomes" id="UP000623250">
    <property type="component" value="Unassembled WGS sequence"/>
</dbReference>
<evidence type="ECO:0000313" key="6">
    <source>
        <dbReference type="EMBL" id="MBJ7542364.1"/>
    </source>
</evidence>
<feature type="transmembrane region" description="Helical" evidence="5">
    <location>
        <begin position="97"/>
        <end position="125"/>
    </location>
</feature>
<evidence type="ECO:0000256" key="4">
    <source>
        <dbReference type="ARBA" id="ARBA00023136"/>
    </source>
</evidence>
<feature type="transmembrane region" description="Helical" evidence="5">
    <location>
        <begin position="268"/>
        <end position="287"/>
    </location>
</feature>
<dbReference type="AlphaFoldDB" id="A0A8I1KJ23"/>
<feature type="transmembrane region" description="Helical" evidence="5">
    <location>
        <begin position="354"/>
        <end position="375"/>
    </location>
</feature>
<feature type="transmembrane region" description="Helical" evidence="5">
    <location>
        <begin position="137"/>
        <end position="155"/>
    </location>
</feature>
<dbReference type="GO" id="GO:0016020">
    <property type="term" value="C:membrane"/>
    <property type="evidence" value="ECO:0007669"/>
    <property type="project" value="UniProtKB-SubCell"/>
</dbReference>
<feature type="transmembrane region" description="Helical" evidence="5">
    <location>
        <begin position="203"/>
        <end position="226"/>
    </location>
</feature>
<dbReference type="Gene3D" id="1.20.1250.20">
    <property type="entry name" value="MFS general substrate transporter like domains"/>
    <property type="match status" value="2"/>
</dbReference>
<feature type="transmembrane region" description="Helical" evidence="5">
    <location>
        <begin position="46"/>
        <end position="67"/>
    </location>
</feature>
<dbReference type="PANTHER" id="PTHR23514:SF13">
    <property type="entry name" value="INNER MEMBRANE PROTEIN YBJJ"/>
    <property type="match status" value="1"/>
</dbReference>
<evidence type="ECO:0000256" key="5">
    <source>
        <dbReference type="SAM" id="Phobius"/>
    </source>
</evidence>
<dbReference type="CDD" id="cd17393">
    <property type="entry name" value="MFS_MosC_like"/>
    <property type="match status" value="1"/>
</dbReference>
<dbReference type="InterPro" id="IPR011701">
    <property type="entry name" value="MFS"/>
</dbReference>
<keyword evidence="3 5" id="KW-1133">Transmembrane helix</keyword>
<feature type="transmembrane region" description="Helical" evidence="5">
    <location>
        <begin position="324"/>
        <end position="348"/>
    </location>
</feature>
<feature type="transmembrane region" description="Helical" evidence="5">
    <location>
        <begin position="238"/>
        <end position="256"/>
    </location>
</feature>